<dbReference type="PANTHER" id="PTHR40077">
    <property type="entry name" value="MEMBRANE PROTEIN-RELATED"/>
    <property type="match status" value="1"/>
</dbReference>
<comment type="subcellular location">
    <subcellularLocation>
        <location evidence="1">Cell membrane</location>
        <topology evidence="1">Multi-pass membrane protein</topology>
    </subcellularLocation>
</comment>
<sequence length="99" mass="11145">MLANSPTTNFGYFRRLGIIEGVSFLIILGITMPLKYLADTPGPNKVIGMVHGGLFLLYCAGAVYFAWRQKWPVWKLLLLWLAAIIPFGTFVADRKLLEE</sequence>
<feature type="transmembrane region" description="Helical" evidence="6">
    <location>
        <begin position="46"/>
        <end position="67"/>
    </location>
</feature>
<accession>A0ABX0XEZ9</accession>
<reference evidence="8 9" key="1">
    <citation type="submission" date="2020-03" db="EMBL/GenBank/DDBJ databases">
        <title>Genomic Encyclopedia of Type Strains, Phase IV (KMG-IV): sequencing the most valuable type-strain genomes for metagenomic binning, comparative biology and taxonomic classification.</title>
        <authorList>
            <person name="Goeker M."/>
        </authorList>
    </citation>
    <scope>NUCLEOTIDE SEQUENCE [LARGE SCALE GENOMIC DNA]</scope>
    <source>
        <strain evidence="8 9">DSM 105096</strain>
    </source>
</reference>
<evidence type="ECO:0000256" key="1">
    <source>
        <dbReference type="ARBA" id="ARBA00004651"/>
    </source>
</evidence>
<evidence type="ECO:0000313" key="8">
    <source>
        <dbReference type="EMBL" id="NJC27772.1"/>
    </source>
</evidence>
<dbReference type="RefSeq" id="WP_168039190.1">
    <property type="nucleotide sequence ID" value="NZ_JAATJH010000006.1"/>
</dbReference>
<dbReference type="Proteomes" id="UP000770785">
    <property type="component" value="Unassembled WGS sequence"/>
</dbReference>
<dbReference type="PANTHER" id="PTHR40077:SF1">
    <property type="entry name" value="MEMBRANE PROTEIN"/>
    <property type="match status" value="1"/>
</dbReference>
<comment type="caution">
    <text evidence="8">The sequence shown here is derived from an EMBL/GenBank/DDBJ whole genome shotgun (WGS) entry which is preliminary data.</text>
</comment>
<evidence type="ECO:0000256" key="5">
    <source>
        <dbReference type="ARBA" id="ARBA00023136"/>
    </source>
</evidence>
<evidence type="ECO:0000259" key="7">
    <source>
        <dbReference type="Pfam" id="PF12823"/>
    </source>
</evidence>
<evidence type="ECO:0000313" key="9">
    <source>
        <dbReference type="Proteomes" id="UP000770785"/>
    </source>
</evidence>
<dbReference type="Pfam" id="PF12823">
    <property type="entry name" value="DUF3817"/>
    <property type="match status" value="1"/>
</dbReference>
<evidence type="ECO:0000256" key="2">
    <source>
        <dbReference type="ARBA" id="ARBA00022475"/>
    </source>
</evidence>
<evidence type="ECO:0000256" key="4">
    <source>
        <dbReference type="ARBA" id="ARBA00022989"/>
    </source>
</evidence>
<keyword evidence="3 6" id="KW-0812">Transmembrane</keyword>
<evidence type="ECO:0000256" key="3">
    <source>
        <dbReference type="ARBA" id="ARBA00022692"/>
    </source>
</evidence>
<dbReference type="NCBIfam" id="TIGR03954">
    <property type="entry name" value="integ_memb_HG"/>
    <property type="match status" value="1"/>
</dbReference>
<organism evidence="8 9">
    <name type="scientific">Neolewinella antarctica</name>
    <dbReference type="NCBI Taxonomy" id="442734"/>
    <lineage>
        <taxon>Bacteria</taxon>
        <taxon>Pseudomonadati</taxon>
        <taxon>Bacteroidota</taxon>
        <taxon>Saprospiria</taxon>
        <taxon>Saprospirales</taxon>
        <taxon>Lewinellaceae</taxon>
        <taxon>Neolewinella</taxon>
    </lineage>
</organism>
<keyword evidence="9" id="KW-1185">Reference proteome</keyword>
<dbReference type="InterPro" id="IPR023845">
    <property type="entry name" value="DUF3817_TM"/>
</dbReference>
<protein>
    <submittedName>
        <fullName evidence="8">Integral membrane protein</fullName>
    </submittedName>
</protein>
<keyword evidence="4 6" id="KW-1133">Transmembrane helix</keyword>
<proteinExistence type="predicted"/>
<dbReference type="EMBL" id="JAATJH010000006">
    <property type="protein sequence ID" value="NJC27772.1"/>
    <property type="molecule type" value="Genomic_DNA"/>
</dbReference>
<keyword evidence="5 6" id="KW-0472">Membrane</keyword>
<keyword evidence="2" id="KW-1003">Cell membrane</keyword>
<gene>
    <name evidence="8" type="ORF">GGR27_003290</name>
</gene>
<name>A0ABX0XEZ9_9BACT</name>
<feature type="domain" description="DUF3817" evidence="7">
    <location>
        <begin position="12"/>
        <end position="96"/>
    </location>
</feature>
<feature type="transmembrane region" description="Helical" evidence="6">
    <location>
        <begin position="73"/>
        <end position="92"/>
    </location>
</feature>
<feature type="transmembrane region" description="Helical" evidence="6">
    <location>
        <begin position="12"/>
        <end position="34"/>
    </location>
</feature>
<evidence type="ECO:0000256" key="6">
    <source>
        <dbReference type="SAM" id="Phobius"/>
    </source>
</evidence>